<dbReference type="Gene3D" id="3.90.245.10">
    <property type="entry name" value="Ribonucleoside hydrolase-like"/>
    <property type="match status" value="1"/>
</dbReference>
<sequence length="315" mass="34648">MRKILMDCDTGGDDATAISLAVASDDIELLGVTACMGNLELSETLRNNLALVSYLGVADQVPVAEGSKDPLVRTRWVGAAGEHRLEMPGLPADSELPAPHQLDAVEFMAKVLRESDDKVTLIPLAPLTNIAKLMMQYPELVEEKVDDIILMGGGMYFGNTTGAAELNFYADPEAAKAVFAFGKPVVMCGLDVCYNGYITQQENDEIHAIGNKPAEVFYHMTQHTLKWQKENNGVERALMYDSVPIIYMLHPELFKTVKADIQIETTSELCDGMSVCDARVGQEETGRPRIHTVVLDVDREGYIERVKEILKQAGK</sequence>
<dbReference type="RefSeq" id="WP_186488323.1">
    <property type="nucleotide sequence ID" value="NZ_JACOGI010000002.1"/>
</dbReference>
<dbReference type="Pfam" id="PF01156">
    <property type="entry name" value="IU_nuc_hydro"/>
    <property type="match status" value="1"/>
</dbReference>
<dbReference type="GO" id="GO:0008477">
    <property type="term" value="F:purine nucleosidase activity"/>
    <property type="evidence" value="ECO:0007669"/>
    <property type="project" value="TreeGrafter"/>
</dbReference>
<dbReference type="GO" id="GO:0006152">
    <property type="term" value="P:purine nucleoside catabolic process"/>
    <property type="evidence" value="ECO:0007669"/>
    <property type="project" value="TreeGrafter"/>
</dbReference>
<comment type="caution">
    <text evidence="4">The sequence shown here is derived from an EMBL/GenBank/DDBJ whole genome shotgun (WGS) entry which is preliminary data.</text>
</comment>
<dbReference type="InterPro" id="IPR001910">
    <property type="entry name" value="Inosine/uridine_hydrolase_dom"/>
</dbReference>
<dbReference type="SUPFAM" id="SSF53590">
    <property type="entry name" value="Nucleoside hydrolase"/>
    <property type="match status" value="1"/>
</dbReference>
<keyword evidence="1 4" id="KW-0378">Hydrolase</keyword>
<proteinExistence type="predicted"/>
<dbReference type="InterPro" id="IPR036452">
    <property type="entry name" value="Ribo_hydro-like"/>
</dbReference>
<dbReference type="Proteomes" id="UP000597668">
    <property type="component" value="Unassembled WGS sequence"/>
</dbReference>
<evidence type="ECO:0000256" key="1">
    <source>
        <dbReference type="ARBA" id="ARBA00022801"/>
    </source>
</evidence>
<reference evidence="4" key="1">
    <citation type="submission" date="2020-08" db="EMBL/GenBank/DDBJ databases">
        <authorList>
            <person name="Liu C."/>
            <person name="Sun Q."/>
        </authorList>
    </citation>
    <scope>NUCLEOTIDE SEQUENCE</scope>
    <source>
        <strain evidence="4">NSJ-65</strain>
    </source>
</reference>
<dbReference type="AlphaFoldDB" id="A0A8J6IQG2"/>
<gene>
    <name evidence="4" type="ORF">H8K20_09960</name>
</gene>
<evidence type="ECO:0000256" key="2">
    <source>
        <dbReference type="ARBA" id="ARBA00023295"/>
    </source>
</evidence>
<name>A0A8J6IQG2_9FIRM</name>
<accession>A0A8J6IQG2</accession>
<dbReference type="PANTHER" id="PTHR12304">
    <property type="entry name" value="INOSINE-URIDINE PREFERRING NUCLEOSIDE HYDROLASE"/>
    <property type="match status" value="1"/>
</dbReference>
<evidence type="ECO:0000259" key="3">
    <source>
        <dbReference type="Pfam" id="PF01156"/>
    </source>
</evidence>
<organism evidence="4 5">
    <name type="scientific">Neobittarella massiliensis</name>
    <name type="common">ex Bilen et al. 2018</name>
    <dbReference type="NCBI Taxonomy" id="2041842"/>
    <lineage>
        <taxon>Bacteria</taxon>
        <taxon>Bacillati</taxon>
        <taxon>Bacillota</taxon>
        <taxon>Clostridia</taxon>
        <taxon>Eubacteriales</taxon>
        <taxon>Oscillospiraceae</taxon>
        <taxon>Neobittarella (ex Bilen et al. 2018)</taxon>
    </lineage>
</organism>
<keyword evidence="5" id="KW-1185">Reference proteome</keyword>
<dbReference type="InterPro" id="IPR023186">
    <property type="entry name" value="IUNH"/>
</dbReference>
<dbReference type="PANTHER" id="PTHR12304:SF4">
    <property type="entry name" value="URIDINE NUCLEOSIDASE"/>
    <property type="match status" value="1"/>
</dbReference>
<dbReference type="GO" id="GO:0005829">
    <property type="term" value="C:cytosol"/>
    <property type="evidence" value="ECO:0007669"/>
    <property type="project" value="TreeGrafter"/>
</dbReference>
<protein>
    <submittedName>
        <fullName evidence="4">Nucleoside hydrolase</fullName>
    </submittedName>
</protein>
<evidence type="ECO:0000313" key="4">
    <source>
        <dbReference type="EMBL" id="MBC3516718.1"/>
    </source>
</evidence>
<dbReference type="EMBL" id="JACOGI010000002">
    <property type="protein sequence ID" value="MBC3516718.1"/>
    <property type="molecule type" value="Genomic_DNA"/>
</dbReference>
<evidence type="ECO:0000313" key="5">
    <source>
        <dbReference type="Proteomes" id="UP000597668"/>
    </source>
</evidence>
<keyword evidence="2" id="KW-0326">Glycosidase</keyword>
<feature type="domain" description="Inosine/uridine-preferring nucleoside hydrolase" evidence="3">
    <location>
        <begin position="4"/>
        <end position="303"/>
    </location>
</feature>